<organism evidence="9 10">
    <name type="scientific">Ramularia collo-cygni</name>
    <dbReference type="NCBI Taxonomy" id="112498"/>
    <lineage>
        <taxon>Eukaryota</taxon>
        <taxon>Fungi</taxon>
        <taxon>Dikarya</taxon>
        <taxon>Ascomycota</taxon>
        <taxon>Pezizomycotina</taxon>
        <taxon>Dothideomycetes</taxon>
        <taxon>Dothideomycetidae</taxon>
        <taxon>Mycosphaerellales</taxon>
        <taxon>Mycosphaerellaceae</taxon>
        <taxon>Ramularia</taxon>
    </lineage>
</organism>
<comment type="function">
    <text evidence="8">Component of the Mediator complex, a coactivator involved in the regulated transcription of nearly all RNA polymerase II-dependent genes. Mediator functions as a bridge to convey information from gene-specific regulatory proteins to the basal RNA polymerase II transcription machinery. Mediator is recruited to promoters by direct interactions with regulatory proteins and serves as a scaffold for the assembly of a functional preinitiation complex with RNA polymerase II and the general transcription factors.</text>
</comment>
<dbReference type="Pfam" id="PF09637">
    <property type="entry name" value="Med18"/>
    <property type="match status" value="1"/>
</dbReference>
<evidence type="ECO:0000256" key="3">
    <source>
        <dbReference type="ARBA" id="ARBA00019612"/>
    </source>
</evidence>
<dbReference type="InterPro" id="IPR019095">
    <property type="entry name" value="Mediator_Med18"/>
</dbReference>
<dbReference type="Proteomes" id="UP000225277">
    <property type="component" value="Unassembled WGS sequence"/>
</dbReference>
<dbReference type="EMBL" id="FJUY01000004">
    <property type="protein sequence ID" value="CZT17391.1"/>
    <property type="molecule type" value="Genomic_DNA"/>
</dbReference>
<dbReference type="GO" id="GO:0006369">
    <property type="term" value="P:termination of RNA polymerase II transcription"/>
    <property type="evidence" value="ECO:0007669"/>
    <property type="project" value="TreeGrafter"/>
</dbReference>
<evidence type="ECO:0000256" key="1">
    <source>
        <dbReference type="ARBA" id="ARBA00004123"/>
    </source>
</evidence>
<protein>
    <recommendedName>
        <fullName evidence="3 8">Mediator of RNA polymerase II transcription subunit 18</fullName>
    </recommendedName>
    <alternativeName>
        <fullName evidence="7 8">Mediator complex subunit 18</fullName>
    </alternativeName>
</protein>
<sequence>MHEYVLYSQIPDERIDTAVQVLAGYTRSQPVYLGEQTIIYAQVKLPEAVVSRKHGQPKQLHLNNPRPIYEKLKRSLTTAQQDGGPPEPLNDDWIFRVEQTPDPAVEATKPGSGKTMHISRDVLERPATDKDMDRFQEPEWYKYRHQYTLSGHQFVAGNIVIRVYRFHEEEYAGNPINRDLFVPTESNLIDQSGAWVVEAVVRVEDPSITKIMDAAKRELAHFRVAMEGALDLYAPDRLTLDTRVRDI</sequence>
<dbReference type="GO" id="GO:0003712">
    <property type="term" value="F:transcription coregulator activity"/>
    <property type="evidence" value="ECO:0007669"/>
    <property type="project" value="InterPro"/>
</dbReference>
<evidence type="ECO:0000256" key="5">
    <source>
        <dbReference type="ARBA" id="ARBA00023163"/>
    </source>
</evidence>
<dbReference type="STRING" id="112498.A0A2D3UPN9"/>
<dbReference type="PANTHER" id="PTHR13321:SF2">
    <property type="entry name" value="MEDIATOR OF RNA POLYMERASE II TRANSCRIPTION SUBUNIT 18"/>
    <property type="match status" value="1"/>
</dbReference>
<dbReference type="GO" id="GO:0070847">
    <property type="term" value="C:core mediator complex"/>
    <property type="evidence" value="ECO:0007669"/>
    <property type="project" value="TreeGrafter"/>
</dbReference>
<comment type="similarity">
    <text evidence="2 8">Belongs to the Mediator complex subunit 18 family.</text>
</comment>
<gene>
    <name evidence="8" type="primary">MED18</name>
    <name evidence="9" type="ORF">RCC_03225</name>
</gene>
<evidence type="ECO:0000256" key="8">
    <source>
        <dbReference type="RuleBase" id="RU364150"/>
    </source>
</evidence>
<name>A0A2D3UPN9_9PEZI</name>
<evidence type="ECO:0000313" key="10">
    <source>
        <dbReference type="Proteomes" id="UP000225277"/>
    </source>
</evidence>
<dbReference type="PANTHER" id="PTHR13321">
    <property type="entry name" value="MEDIATOR OF RNA POLYMERASE II TRANSCRIPTION, SUBUNIT 18"/>
    <property type="match status" value="1"/>
</dbReference>
<keyword evidence="10" id="KW-1185">Reference proteome</keyword>
<evidence type="ECO:0000256" key="7">
    <source>
        <dbReference type="ARBA" id="ARBA00032012"/>
    </source>
</evidence>
<accession>A0A2D3UPN9</accession>
<evidence type="ECO:0000256" key="2">
    <source>
        <dbReference type="ARBA" id="ARBA00009814"/>
    </source>
</evidence>
<comment type="subunit">
    <text evidence="8">Component of the Mediator complex.</text>
</comment>
<reference evidence="9 10" key="1">
    <citation type="submission" date="2016-03" db="EMBL/GenBank/DDBJ databases">
        <authorList>
            <person name="Ploux O."/>
        </authorList>
    </citation>
    <scope>NUCLEOTIDE SEQUENCE [LARGE SCALE GENOMIC DNA]</scope>
    <source>
        <strain evidence="9 10">URUG2</strain>
    </source>
</reference>
<evidence type="ECO:0000313" key="9">
    <source>
        <dbReference type="EMBL" id="CZT17391.1"/>
    </source>
</evidence>
<proteinExistence type="inferred from homology"/>
<dbReference type="AlphaFoldDB" id="A0A2D3UPN9"/>
<keyword evidence="6 8" id="KW-0539">Nucleus</keyword>
<dbReference type="GO" id="GO:0016592">
    <property type="term" value="C:mediator complex"/>
    <property type="evidence" value="ECO:0007669"/>
    <property type="project" value="InterPro"/>
</dbReference>
<keyword evidence="5 8" id="KW-0804">Transcription</keyword>
<dbReference type="OrthoDB" id="5348092at2759"/>
<keyword evidence="4 8" id="KW-0805">Transcription regulation</keyword>
<dbReference type="Gene3D" id="2.40.320.10">
    <property type="entry name" value="Hypothetical Protein Pfu-838710-001"/>
    <property type="match status" value="1"/>
</dbReference>
<evidence type="ECO:0000256" key="4">
    <source>
        <dbReference type="ARBA" id="ARBA00023015"/>
    </source>
</evidence>
<comment type="subcellular location">
    <subcellularLocation>
        <location evidence="1 8">Nucleus</location>
    </subcellularLocation>
</comment>
<dbReference type="GO" id="GO:0006357">
    <property type="term" value="P:regulation of transcription by RNA polymerase II"/>
    <property type="evidence" value="ECO:0007669"/>
    <property type="project" value="InterPro"/>
</dbReference>
<keyword evidence="8" id="KW-0010">Activator</keyword>
<evidence type="ECO:0000256" key="6">
    <source>
        <dbReference type="ARBA" id="ARBA00023242"/>
    </source>
</evidence>